<dbReference type="Proteomes" id="UP000299102">
    <property type="component" value="Unassembled WGS sequence"/>
</dbReference>
<evidence type="ECO:0000313" key="2">
    <source>
        <dbReference type="EMBL" id="GBP78735.1"/>
    </source>
</evidence>
<dbReference type="AlphaFoldDB" id="A0A4C1YWL4"/>
<reference evidence="2 3" key="1">
    <citation type="journal article" date="2019" name="Commun. Biol.">
        <title>The bagworm genome reveals a unique fibroin gene that provides high tensile strength.</title>
        <authorList>
            <person name="Kono N."/>
            <person name="Nakamura H."/>
            <person name="Ohtoshi R."/>
            <person name="Tomita M."/>
            <person name="Numata K."/>
            <person name="Arakawa K."/>
        </authorList>
    </citation>
    <scope>NUCLEOTIDE SEQUENCE [LARGE SCALE GENOMIC DNA]</scope>
</reference>
<proteinExistence type="predicted"/>
<organism evidence="2 3">
    <name type="scientific">Eumeta variegata</name>
    <name type="common">Bagworm moth</name>
    <name type="synonym">Eumeta japonica</name>
    <dbReference type="NCBI Taxonomy" id="151549"/>
    <lineage>
        <taxon>Eukaryota</taxon>
        <taxon>Metazoa</taxon>
        <taxon>Ecdysozoa</taxon>
        <taxon>Arthropoda</taxon>
        <taxon>Hexapoda</taxon>
        <taxon>Insecta</taxon>
        <taxon>Pterygota</taxon>
        <taxon>Neoptera</taxon>
        <taxon>Endopterygota</taxon>
        <taxon>Lepidoptera</taxon>
        <taxon>Glossata</taxon>
        <taxon>Ditrysia</taxon>
        <taxon>Tineoidea</taxon>
        <taxon>Psychidae</taxon>
        <taxon>Oiketicinae</taxon>
        <taxon>Eumeta</taxon>
    </lineage>
</organism>
<evidence type="ECO:0000313" key="3">
    <source>
        <dbReference type="Proteomes" id="UP000299102"/>
    </source>
</evidence>
<feature type="region of interest" description="Disordered" evidence="1">
    <location>
        <begin position="48"/>
        <end position="80"/>
    </location>
</feature>
<accession>A0A4C1YWL4</accession>
<keyword evidence="3" id="KW-1185">Reference proteome</keyword>
<evidence type="ECO:0000256" key="1">
    <source>
        <dbReference type="SAM" id="MobiDB-lite"/>
    </source>
</evidence>
<name>A0A4C1YWL4_EUMVA</name>
<protein>
    <submittedName>
        <fullName evidence="2">Uncharacterized protein</fullName>
    </submittedName>
</protein>
<sequence>MSRGPVKPNSGWMRPANWLLPTYGLDNGLVVQQNPYLLQARRKELRAKNSYEEPKTRCGTKERAPEEKQKNKGEYVKSRP</sequence>
<comment type="caution">
    <text evidence="2">The sequence shown here is derived from an EMBL/GenBank/DDBJ whole genome shotgun (WGS) entry which is preliminary data.</text>
</comment>
<dbReference type="EMBL" id="BGZK01001383">
    <property type="protein sequence ID" value="GBP78735.1"/>
    <property type="molecule type" value="Genomic_DNA"/>
</dbReference>
<gene>
    <name evidence="2" type="ORF">EVAR_54546_1</name>
</gene>